<evidence type="ECO:0000256" key="2">
    <source>
        <dbReference type="ARBA" id="ARBA00023002"/>
    </source>
</evidence>
<organism evidence="5 6">
    <name type="scientific">Psychroflexus lacisalsi</name>
    <dbReference type="NCBI Taxonomy" id="503928"/>
    <lineage>
        <taxon>Bacteria</taxon>
        <taxon>Pseudomonadati</taxon>
        <taxon>Bacteroidota</taxon>
        <taxon>Flavobacteriia</taxon>
        <taxon>Flavobacteriales</taxon>
        <taxon>Flavobacteriaceae</taxon>
        <taxon>Psychroflexus</taxon>
    </lineage>
</organism>
<keyword evidence="2" id="KW-0560">Oxidoreductase</keyword>
<dbReference type="Pfam" id="PF08501">
    <property type="entry name" value="Shikimate_dh_N"/>
    <property type="match status" value="1"/>
</dbReference>
<dbReference type="InterPro" id="IPR022893">
    <property type="entry name" value="Shikimate_DH_fam"/>
</dbReference>
<dbReference type="Gene3D" id="3.40.50.10860">
    <property type="entry name" value="Leucine Dehydrogenase, chain A, domain 1"/>
    <property type="match status" value="1"/>
</dbReference>
<comment type="pathway">
    <text evidence="1">Metabolic intermediate biosynthesis; chorismate biosynthesis; chorismate from D-erythrose 4-phosphate and phosphoenolpyruvate: step 4/7.</text>
</comment>
<evidence type="ECO:0000256" key="3">
    <source>
        <dbReference type="ARBA" id="ARBA00023141"/>
    </source>
</evidence>
<dbReference type="Gene3D" id="3.40.50.720">
    <property type="entry name" value="NAD(P)-binding Rossmann-like Domain"/>
    <property type="match status" value="1"/>
</dbReference>
<protein>
    <submittedName>
        <fullName evidence="5">Shikimate dehydrogenase</fullName>
    </submittedName>
</protein>
<evidence type="ECO:0000313" key="5">
    <source>
        <dbReference type="EMBL" id="GAA0757130.1"/>
    </source>
</evidence>
<sequence length="242" mass="27402">MTTYGLIGKNIDYSFSKSYFNTKFHNEAIKAKYINYDIDDIKEIKQIVNNSIELAGLNVTIPYKEKVIPYLDEIDSQAERIGAVNTIKIENKKLIGYNTDVFGFTKSIFSLIAPNHEAALILGTGGAAKAIRHALVSMGYHINLVSRDKEKGDYTYEELTSDIIKNHQLIVNCTPLGTHPDVNQFPPIPFEFIDERHLLYDLIYNPSITNFLAQGKEKGAQIINGEQMLIAQAEKAWEIWNE</sequence>
<comment type="caution">
    <text evidence="5">The sequence shown here is derived from an EMBL/GenBank/DDBJ whole genome shotgun (WGS) entry which is preliminary data.</text>
</comment>
<dbReference type="InterPro" id="IPR013708">
    <property type="entry name" value="Shikimate_DH-bd_N"/>
</dbReference>
<feature type="domain" description="Shikimate dehydrogenase substrate binding N-terminal" evidence="4">
    <location>
        <begin position="6"/>
        <end position="87"/>
    </location>
</feature>
<dbReference type="EMBL" id="BAAAGG010000005">
    <property type="protein sequence ID" value="GAA0757130.1"/>
    <property type="molecule type" value="Genomic_DNA"/>
</dbReference>
<keyword evidence="6" id="KW-1185">Reference proteome</keyword>
<reference evidence="5 6" key="1">
    <citation type="journal article" date="2019" name="Int. J. Syst. Evol. Microbiol.">
        <title>The Global Catalogue of Microorganisms (GCM) 10K type strain sequencing project: providing services to taxonomists for standard genome sequencing and annotation.</title>
        <authorList>
            <consortium name="The Broad Institute Genomics Platform"/>
            <consortium name="The Broad Institute Genome Sequencing Center for Infectious Disease"/>
            <person name="Wu L."/>
            <person name="Ma J."/>
        </authorList>
    </citation>
    <scope>NUCLEOTIDE SEQUENCE [LARGE SCALE GENOMIC DNA]</scope>
    <source>
        <strain evidence="5 6">JCM 16231</strain>
    </source>
</reference>
<dbReference type="CDD" id="cd01065">
    <property type="entry name" value="NAD_bind_Shikimate_DH"/>
    <property type="match status" value="1"/>
</dbReference>
<dbReference type="PANTHER" id="PTHR21089">
    <property type="entry name" value="SHIKIMATE DEHYDROGENASE"/>
    <property type="match status" value="1"/>
</dbReference>
<keyword evidence="3" id="KW-0057">Aromatic amino acid biosynthesis</keyword>
<evidence type="ECO:0000313" key="6">
    <source>
        <dbReference type="Proteomes" id="UP001500185"/>
    </source>
</evidence>
<accession>A0ABN1K7E9</accession>
<name>A0ABN1K7E9_9FLAO</name>
<dbReference type="Proteomes" id="UP001500185">
    <property type="component" value="Unassembled WGS sequence"/>
</dbReference>
<evidence type="ECO:0000256" key="1">
    <source>
        <dbReference type="ARBA" id="ARBA00004871"/>
    </source>
</evidence>
<keyword evidence="3" id="KW-0028">Amino-acid biosynthesis</keyword>
<dbReference type="InterPro" id="IPR036291">
    <property type="entry name" value="NAD(P)-bd_dom_sf"/>
</dbReference>
<dbReference type="PANTHER" id="PTHR21089:SF1">
    <property type="entry name" value="BIFUNCTIONAL 3-DEHYDROQUINATE DEHYDRATASE_SHIKIMATE DEHYDROGENASE, CHLOROPLASTIC"/>
    <property type="match status" value="1"/>
</dbReference>
<dbReference type="InterPro" id="IPR046346">
    <property type="entry name" value="Aminoacid_DH-like_N_sf"/>
</dbReference>
<dbReference type="SUPFAM" id="SSF53223">
    <property type="entry name" value="Aminoacid dehydrogenase-like, N-terminal domain"/>
    <property type="match status" value="1"/>
</dbReference>
<dbReference type="RefSeq" id="WP_224453850.1">
    <property type="nucleotide sequence ID" value="NZ_BAAAGG010000005.1"/>
</dbReference>
<gene>
    <name evidence="5" type="ORF">GCM10009433_13080</name>
</gene>
<evidence type="ECO:0000259" key="4">
    <source>
        <dbReference type="Pfam" id="PF08501"/>
    </source>
</evidence>
<proteinExistence type="predicted"/>
<dbReference type="SUPFAM" id="SSF51735">
    <property type="entry name" value="NAD(P)-binding Rossmann-fold domains"/>
    <property type="match status" value="1"/>
</dbReference>